<evidence type="ECO:0000313" key="5">
    <source>
        <dbReference type="EMBL" id="AHF06113.1"/>
    </source>
</evidence>
<dbReference type="InterPro" id="IPR058625">
    <property type="entry name" value="MdtA-like_BSH"/>
</dbReference>
<accession>W0E9B2</accession>
<reference evidence="5 6" key="1">
    <citation type="submission" date="2013-12" db="EMBL/GenBank/DDBJ databases">
        <authorList>
            <consortium name="DOE Joint Genome Institute"/>
            <person name="Smidt H."/>
            <person name="Huntemann M."/>
            <person name="Han J."/>
            <person name="Chen A."/>
            <person name="Kyrpides N."/>
            <person name="Mavromatis K."/>
            <person name="Markowitz V."/>
            <person name="Palaniappan K."/>
            <person name="Ivanova N."/>
            <person name="Schaumberg A."/>
            <person name="Pati A."/>
            <person name="Liolios K."/>
            <person name="Nordberg H.P."/>
            <person name="Cantor M.N."/>
            <person name="Hua S.X."/>
            <person name="Woyke T."/>
        </authorList>
    </citation>
    <scope>NUCLEOTIDE SEQUENCE [LARGE SCALE GENOMIC DNA]</scope>
    <source>
        <strain evidence="6">DSM 15288</strain>
    </source>
</reference>
<sequence length="332" mass="35958">MKHVLKISGLLVLILSLAGCSPFQQSSSIVLKGEVETQIIAHYSEVSGKIVKLPIELGKLVKAGDVIAEIDDSNEQYALEQLKAGLAKKQAALADLKSATDPAEIKQGENNVTLAQKAIDRAQLASDRAQKDYDTAQTLLSKEAIAQASLDDAKYKADLAQLDLATAQTQLDNASQKLVLLNKGADQEKIASAQADIDLTQSQIRQEEERLTKFKIKALGDGTIISSNFGLGAIVSPGSNLADIAVKTEKYLVAYLPEEYLPKVDYGQELVVRNGKEEYKGTVSFIDLEAQYTPKDMQTSANKNKDSVKIKVRLAEDSPLKVGESAELLIDK</sequence>
<dbReference type="InterPro" id="IPR050465">
    <property type="entry name" value="UPF0194_transport"/>
</dbReference>
<evidence type="ECO:0000259" key="4">
    <source>
        <dbReference type="Pfam" id="PF25917"/>
    </source>
</evidence>
<dbReference type="KEGG" id="dmt:DESME_02840"/>
<dbReference type="PANTHER" id="PTHR32347:SF23">
    <property type="entry name" value="BLL5650 PROTEIN"/>
    <property type="match status" value="1"/>
</dbReference>
<dbReference type="Gene3D" id="2.40.50.100">
    <property type="match status" value="1"/>
</dbReference>
<organism evidence="5 6">
    <name type="scientific">Desulfitobacterium metallireducens DSM 15288</name>
    <dbReference type="NCBI Taxonomy" id="871968"/>
    <lineage>
        <taxon>Bacteria</taxon>
        <taxon>Bacillati</taxon>
        <taxon>Bacillota</taxon>
        <taxon>Clostridia</taxon>
        <taxon>Eubacteriales</taxon>
        <taxon>Desulfitobacteriaceae</taxon>
        <taxon>Desulfitobacterium</taxon>
    </lineage>
</organism>
<dbReference type="GO" id="GO:0030313">
    <property type="term" value="C:cell envelope"/>
    <property type="evidence" value="ECO:0007669"/>
    <property type="project" value="UniProtKB-SubCell"/>
</dbReference>
<dbReference type="Gene3D" id="1.10.287.470">
    <property type="entry name" value="Helix hairpin bin"/>
    <property type="match status" value="1"/>
</dbReference>
<dbReference type="SUPFAM" id="SSF111369">
    <property type="entry name" value="HlyD-like secretion proteins"/>
    <property type="match status" value="2"/>
</dbReference>
<dbReference type="PANTHER" id="PTHR32347">
    <property type="entry name" value="EFFLUX SYSTEM COMPONENT YKNX-RELATED"/>
    <property type="match status" value="1"/>
</dbReference>
<dbReference type="PROSITE" id="PS51257">
    <property type="entry name" value="PROKAR_LIPOPROTEIN"/>
    <property type="match status" value="1"/>
</dbReference>
<dbReference type="eggNOG" id="COG1566">
    <property type="taxonomic scope" value="Bacteria"/>
</dbReference>
<dbReference type="Pfam" id="PF25917">
    <property type="entry name" value="BSH_RND"/>
    <property type="match status" value="1"/>
</dbReference>
<proteinExistence type="predicted"/>
<feature type="domain" description="Multidrug resistance protein MdtA-like barrel-sandwich hybrid" evidence="4">
    <location>
        <begin position="44"/>
        <end position="243"/>
    </location>
</feature>
<evidence type="ECO:0000256" key="2">
    <source>
        <dbReference type="ARBA" id="ARBA00023054"/>
    </source>
</evidence>
<dbReference type="HOGENOM" id="CLU_018816_6_3_9"/>
<dbReference type="AlphaFoldDB" id="W0E9B2"/>
<comment type="subcellular location">
    <subcellularLocation>
        <location evidence="1">Cell envelope</location>
    </subcellularLocation>
</comment>
<dbReference type="Gene3D" id="2.40.30.170">
    <property type="match status" value="1"/>
</dbReference>
<gene>
    <name evidence="5" type="ORF">DESME_02840</name>
</gene>
<protein>
    <submittedName>
        <fullName evidence="5">Secretion protein HlyD</fullName>
    </submittedName>
</protein>
<keyword evidence="2 3" id="KW-0175">Coiled coil</keyword>
<name>W0E9B2_9FIRM</name>
<dbReference type="OrthoDB" id="1883197at2"/>
<dbReference type="EMBL" id="CP007032">
    <property type="protein sequence ID" value="AHF06113.1"/>
    <property type="molecule type" value="Genomic_DNA"/>
</dbReference>
<dbReference type="Proteomes" id="UP000010847">
    <property type="component" value="Chromosome"/>
</dbReference>
<evidence type="ECO:0000256" key="1">
    <source>
        <dbReference type="ARBA" id="ARBA00004196"/>
    </source>
</evidence>
<evidence type="ECO:0000256" key="3">
    <source>
        <dbReference type="SAM" id="Coils"/>
    </source>
</evidence>
<keyword evidence="6" id="KW-1185">Reference proteome</keyword>
<dbReference type="STRING" id="871968.DESME_02840"/>
<evidence type="ECO:0000313" key="6">
    <source>
        <dbReference type="Proteomes" id="UP000010847"/>
    </source>
</evidence>
<feature type="coiled-coil region" evidence="3">
    <location>
        <begin position="157"/>
        <end position="217"/>
    </location>
</feature>
<dbReference type="RefSeq" id="WP_006717434.1">
    <property type="nucleotide sequence ID" value="NZ_CP007032.1"/>
</dbReference>